<dbReference type="SMART" id="SM00450">
    <property type="entry name" value="RHOD"/>
    <property type="match status" value="1"/>
</dbReference>
<name>A0ABV2TRX6_9RHOO</name>
<dbReference type="EMBL" id="JBEWZI010000022">
    <property type="protein sequence ID" value="MET7015777.1"/>
    <property type="molecule type" value="Genomic_DNA"/>
</dbReference>
<feature type="domain" description="Rhodanese" evidence="1">
    <location>
        <begin position="37"/>
        <end position="137"/>
    </location>
</feature>
<dbReference type="PROSITE" id="PS50206">
    <property type="entry name" value="RHODANESE_3"/>
    <property type="match status" value="1"/>
</dbReference>
<organism evidence="2 3">
    <name type="scientific">Uliginosibacterium flavum</name>
    <dbReference type="NCBI Taxonomy" id="1396831"/>
    <lineage>
        <taxon>Bacteria</taxon>
        <taxon>Pseudomonadati</taxon>
        <taxon>Pseudomonadota</taxon>
        <taxon>Betaproteobacteria</taxon>
        <taxon>Rhodocyclales</taxon>
        <taxon>Zoogloeaceae</taxon>
        <taxon>Uliginosibacterium</taxon>
    </lineage>
</organism>
<dbReference type="InterPro" id="IPR001763">
    <property type="entry name" value="Rhodanese-like_dom"/>
</dbReference>
<dbReference type="InterPro" id="IPR036873">
    <property type="entry name" value="Rhodanese-like_dom_sf"/>
</dbReference>
<evidence type="ECO:0000313" key="3">
    <source>
        <dbReference type="Proteomes" id="UP001549691"/>
    </source>
</evidence>
<dbReference type="SUPFAM" id="SSF52821">
    <property type="entry name" value="Rhodanese/Cell cycle control phosphatase"/>
    <property type="match status" value="1"/>
</dbReference>
<dbReference type="CDD" id="cd01522">
    <property type="entry name" value="RHOD_1"/>
    <property type="match status" value="1"/>
</dbReference>
<dbReference type="RefSeq" id="WP_354602235.1">
    <property type="nucleotide sequence ID" value="NZ_JBEWZI010000022.1"/>
</dbReference>
<evidence type="ECO:0000313" key="2">
    <source>
        <dbReference type="EMBL" id="MET7015777.1"/>
    </source>
</evidence>
<reference evidence="2 3" key="1">
    <citation type="submission" date="2024-07" db="EMBL/GenBank/DDBJ databases">
        <title>Uliginosibacterium flavum JJ3220;KACC:17644.</title>
        <authorList>
            <person name="Kim M.K."/>
        </authorList>
    </citation>
    <scope>NUCLEOTIDE SEQUENCE [LARGE SCALE GENOMIC DNA]</scope>
    <source>
        <strain evidence="2 3">KACC:17644</strain>
    </source>
</reference>
<proteinExistence type="predicted"/>
<dbReference type="Gene3D" id="3.40.250.10">
    <property type="entry name" value="Rhodanese-like domain"/>
    <property type="match status" value="1"/>
</dbReference>
<evidence type="ECO:0000259" key="1">
    <source>
        <dbReference type="PROSITE" id="PS50206"/>
    </source>
</evidence>
<gene>
    <name evidence="2" type="ORF">ABXR19_16420</name>
</gene>
<protein>
    <submittedName>
        <fullName evidence="2">Rhodanese-like domain-containing protein</fullName>
    </submittedName>
</protein>
<accession>A0ABV2TRX6</accession>
<dbReference type="Pfam" id="PF00581">
    <property type="entry name" value="Rhodanese"/>
    <property type="match status" value="1"/>
</dbReference>
<comment type="caution">
    <text evidence="2">The sequence shown here is derived from an EMBL/GenBank/DDBJ whole genome shotgun (WGS) entry which is preliminary data.</text>
</comment>
<dbReference type="Proteomes" id="UP001549691">
    <property type="component" value="Unassembled WGS sequence"/>
</dbReference>
<keyword evidence="3" id="KW-1185">Reference proteome</keyword>
<sequence length="151" mass="16520">MENLTEILLRARERAEKMKLPYAGALTPHEAHAVLLGLPGARIVDVRTRAELDWVGRIPGAIEIEWNTYPGGVPNAQFVALLQQQVEALQAPLLFICRSGARSHNAAIAAVTAGMQDCYNVLEGFEGDRNADGQRGRLGGWRHAGLPWQQS</sequence>